<protein>
    <submittedName>
        <fullName evidence="1">Uncharacterized protein</fullName>
    </submittedName>
</protein>
<name>A0A1V2UF16_ENTMU</name>
<reference evidence="1 2" key="1">
    <citation type="submission" date="2016-12" db="EMBL/GenBank/DDBJ databases">
        <authorList>
            <person name="Song W.-J."/>
            <person name="Kurnit D.M."/>
        </authorList>
    </citation>
    <scope>NUCLEOTIDE SEQUENCE [LARGE SCALE GENOMIC DNA]</scope>
    <source>
        <strain evidence="1 2">CGB1038-1_S1</strain>
    </source>
</reference>
<dbReference type="OrthoDB" id="9980864at2"/>
<proteinExistence type="predicted"/>
<gene>
    <name evidence="1" type="ORF">BTN92_11715</name>
</gene>
<accession>A0A1V2UF16</accession>
<dbReference type="EMBL" id="MSTR01000012">
    <property type="protein sequence ID" value="ONN41822.1"/>
    <property type="molecule type" value="Genomic_DNA"/>
</dbReference>
<dbReference type="RefSeq" id="WP_077151815.1">
    <property type="nucleotide sequence ID" value="NZ_CABMMO010000012.1"/>
</dbReference>
<comment type="caution">
    <text evidence="1">The sequence shown here is derived from an EMBL/GenBank/DDBJ whole genome shotgun (WGS) entry which is preliminary data.</text>
</comment>
<evidence type="ECO:0000313" key="2">
    <source>
        <dbReference type="Proteomes" id="UP000189299"/>
    </source>
</evidence>
<sequence>MKRFLFLTIIMVVLLTISIFVEYNNLTLPHVYSHTKDLKALEPSFLPTKEELLRYEGNKLQFLGSYQAIIVNFRHKYTILTNHRGIEIELPITMTNKQKQYFSIPSVTYIPTYLKCSDTFGLAKRNDRYFAYRVK</sequence>
<dbReference type="AlphaFoldDB" id="A0A1V2UF16"/>
<evidence type="ECO:0000313" key="1">
    <source>
        <dbReference type="EMBL" id="ONN41822.1"/>
    </source>
</evidence>
<dbReference type="Proteomes" id="UP000189299">
    <property type="component" value="Unassembled WGS sequence"/>
</dbReference>
<organism evidence="1 2">
    <name type="scientific">Enterococcus mundtii</name>
    <dbReference type="NCBI Taxonomy" id="53346"/>
    <lineage>
        <taxon>Bacteria</taxon>
        <taxon>Bacillati</taxon>
        <taxon>Bacillota</taxon>
        <taxon>Bacilli</taxon>
        <taxon>Lactobacillales</taxon>
        <taxon>Enterococcaceae</taxon>
        <taxon>Enterococcus</taxon>
    </lineage>
</organism>